<dbReference type="KEGG" id="slr:L21SP2_2101"/>
<reference evidence="4 5" key="1">
    <citation type="journal article" date="2015" name="Stand. Genomic Sci.">
        <title>Complete genome sequence and description of Salinispira pacifica gen. nov., sp. nov., a novel spirochaete isolated form a hypersaline microbial mat.</title>
        <authorList>
            <person name="Ben Hania W."/>
            <person name="Joseph M."/>
            <person name="Schumann P."/>
            <person name="Bunk B."/>
            <person name="Fiebig A."/>
            <person name="Sproer C."/>
            <person name="Klenk H.P."/>
            <person name="Fardeau M.L."/>
            <person name="Spring S."/>
        </authorList>
    </citation>
    <scope>NUCLEOTIDE SEQUENCE [LARGE SCALE GENOMIC DNA]</scope>
    <source>
        <strain evidence="4 5">L21-RPul-D2</strain>
    </source>
</reference>
<gene>
    <name evidence="4" type="ORF">L21SP2_2101</name>
</gene>
<dbReference type="GO" id="GO:0031216">
    <property type="term" value="F:neopullulanase activity"/>
    <property type="evidence" value="ECO:0007669"/>
    <property type="project" value="UniProtKB-EC"/>
</dbReference>
<dbReference type="GO" id="GO:0005975">
    <property type="term" value="P:carbohydrate metabolic process"/>
    <property type="evidence" value="ECO:0007669"/>
    <property type="project" value="InterPro"/>
</dbReference>
<feature type="domain" description="Glycosyl hydrolase family 13 catalytic" evidence="3">
    <location>
        <begin position="11"/>
        <end position="379"/>
    </location>
</feature>
<dbReference type="Pfam" id="PF00128">
    <property type="entry name" value="Alpha-amylase"/>
    <property type="match status" value="1"/>
</dbReference>
<dbReference type="EC" id="3.2.1.135" evidence="4"/>
<accession>V5WI50</accession>
<dbReference type="eggNOG" id="COG0366">
    <property type="taxonomic scope" value="Bacteria"/>
</dbReference>
<name>V5WI50_9SPIO</name>
<dbReference type="AlphaFoldDB" id="V5WI50"/>
<organism evidence="4 5">
    <name type="scientific">Salinispira pacifica</name>
    <dbReference type="NCBI Taxonomy" id="1307761"/>
    <lineage>
        <taxon>Bacteria</taxon>
        <taxon>Pseudomonadati</taxon>
        <taxon>Spirochaetota</taxon>
        <taxon>Spirochaetia</taxon>
        <taxon>Spirochaetales</taxon>
        <taxon>Spirochaetaceae</taxon>
        <taxon>Salinispira</taxon>
    </lineage>
</organism>
<evidence type="ECO:0000259" key="3">
    <source>
        <dbReference type="SMART" id="SM00642"/>
    </source>
</evidence>
<evidence type="ECO:0000313" key="4">
    <source>
        <dbReference type="EMBL" id="AHC15468.1"/>
    </source>
</evidence>
<evidence type="ECO:0000256" key="2">
    <source>
        <dbReference type="ARBA" id="ARBA00023295"/>
    </source>
</evidence>
<dbReference type="STRING" id="1307761.L21SP2_2101"/>
<keyword evidence="1 4" id="KW-0378">Hydrolase</keyword>
<dbReference type="PATRIC" id="fig|1307761.3.peg.2094"/>
<proteinExistence type="predicted"/>
<dbReference type="SUPFAM" id="SSF51445">
    <property type="entry name" value="(Trans)glycosidases"/>
    <property type="match status" value="1"/>
</dbReference>
<sequence>MTQPALARHEGLIYHVFPLGQTGAAKSSREAFSTAKNIREFAGWIPHLKDIGVDAVLFGPLTHSGSHGYDTVDLLSIDPRLGTREDVKWLFDRLHEADIAVVLDAVFNHVGREFSAFRDLAQRREDSPYLNWFSDVNFQADSPFGDGFSYGTWDGHASLVKLNVLNPEVQKYLWSALEFWIMDLGIDGLRMDAADVISPEIWPLLRKTADDMYRNRTDAVGRPPFTREGFWIMGEMVFGNYADICAPGMLDSITNYELYKGLHSSHNDGNYFELAWTLKRQFGEQGIYRDLKLYTFADNHDVSRIASILDRPEHIYPLHILLFTVPGLPSLYYGSETGVPGSKGRDDWELRPVLDHSELQIHGSHGDLLYEITRLREIRARTPALRDGEYRELSVDHRLFAFSRVLSPENSHGEAGDECIVAVNSDESTRTLSIPAERLQGSRYRDLLNGGDVVQIFTREDGLRVLELPVHPCWGAVLQRIE</sequence>
<protein>
    <submittedName>
        <fullName evidence="4">Neopullulanase</fullName>
        <ecNumber evidence="4">3.2.1.135</ecNumber>
    </submittedName>
</protein>
<dbReference type="InterPro" id="IPR013780">
    <property type="entry name" value="Glyco_hydro_b"/>
</dbReference>
<dbReference type="Gene3D" id="3.20.20.80">
    <property type="entry name" value="Glycosidases"/>
    <property type="match status" value="1"/>
</dbReference>
<keyword evidence="5" id="KW-1185">Reference proteome</keyword>
<dbReference type="PANTHER" id="PTHR10357:SF210">
    <property type="entry name" value="MALTODEXTRIN GLUCOSIDASE"/>
    <property type="match status" value="1"/>
</dbReference>
<dbReference type="Gene3D" id="2.60.40.1180">
    <property type="entry name" value="Golgi alpha-mannosidase II"/>
    <property type="match status" value="1"/>
</dbReference>
<dbReference type="SUPFAM" id="SSF51011">
    <property type="entry name" value="Glycosyl hydrolase domain"/>
    <property type="match status" value="1"/>
</dbReference>
<dbReference type="InterPro" id="IPR017853">
    <property type="entry name" value="GH"/>
</dbReference>
<dbReference type="SMART" id="SM00642">
    <property type="entry name" value="Aamy"/>
    <property type="match status" value="1"/>
</dbReference>
<dbReference type="InterPro" id="IPR006047">
    <property type="entry name" value="GH13_cat_dom"/>
</dbReference>
<dbReference type="EMBL" id="CP006939">
    <property type="protein sequence ID" value="AHC15468.1"/>
    <property type="molecule type" value="Genomic_DNA"/>
</dbReference>
<evidence type="ECO:0000256" key="1">
    <source>
        <dbReference type="ARBA" id="ARBA00022801"/>
    </source>
</evidence>
<evidence type="ECO:0000313" key="5">
    <source>
        <dbReference type="Proteomes" id="UP000018680"/>
    </source>
</evidence>
<dbReference type="PANTHER" id="PTHR10357">
    <property type="entry name" value="ALPHA-AMYLASE FAMILY MEMBER"/>
    <property type="match status" value="1"/>
</dbReference>
<dbReference type="Proteomes" id="UP000018680">
    <property type="component" value="Chromosome"/>
</dbReference>
<keyword evidence="2 4" id="KW-0326">Glycosidase</keyword>
<dbReference type="HOGENOM" id="CLU_006462_6_5_12"/>